<feature type="region of interest" description="Disordered" evidence="1">
    <location>
        <begin position="1"/>
        <end position="40"/>
    </location>
</feature>
<accession>A0AAP0LPG9</accession>
<protein>
    <submittedName>
        <fullName evidence="2">Uncharacterized protein</fullName>
    </submittedName>
</protein>
<gene>
    <name evidence="2" type="ORF">WN944_024925</name>
</gene>
<dbReference type="AlphaFoldDB" id="A0AAP0LPG9"/>
<evidence type="ECO:0000313" key="2">
    <source>
        <dbReference type="EMBL" id="KAK9181786.1"/>
    </source>
</evidence>
<feature type="compositionally biased region" description="Basic and acidic residues" evidence="1">
    <location>
        <begin position="20"/>
        <end position="36"/>
    </location>
</feature>
<reference evidence="2 3" key="1">
    <citation type="submission" date="2024-05" db="EMBL/GenBank/DDBJ databases">
        <title>Haplotype-resolved chromosome-level genome assembly of Huyou (Citrus changshanensis).</title>
        <authorList>
            <person name="Miao C."/>
            <person name="Chen W."/>
            <person name="Wu Y."/>
            <person name="Wang L."/>
            <person name="Zhao S."/>
            <person name="Grierson D."/>
            <person name="Xu C."/>
            <person name="Chen K."/>
        </authorList>
    </citation>
    <scope>NUCLEOTIDE SEQUENCE [LARGE SCALE GENOMIC DNA]</scope>
    <source>
        <strain evidence="2">01-14</strain>
        <tissue evidence="2">Leaf</tissue>
    </source>
</reference>
<evidence type="ECO:0000313" key="3">
    <source>
        <dbReference type="Proteomes" id="UP001428341"/>
    </source>
</evidence>
<comment type="caution">
    <text evidence="2">The sequence shown here is derived from an EMBL/GenBank/DDBJ whole genome shotgun (WGS) entry which is preliminary data.</text>
</comment>
<keyword evidence="3" id="KW-1185">Reference proteome</keyword>
<name>A0AAP0LPG9_9ROSI</name>
<organism evidence="2 3">
    <name type="scientific">Citrus x changshan-huyou</name>
    <dbReference type="NCBI Taxonomy" id="2935761"/>
    <lineage>
        <taxon>Eukaryota</taxon>
        <taxon>Viridiplantae</taxon>
        <taxon>Streptophyta</taxon>
        <taxon>Embryophyta</taxon>
        <taxon>Tracheophyta</taxon>
        <taxon>Spermatophyta</taxon>
        <taxon>Magnoliopsida</taxon>
        <taxon>eudicotyledons</taxon>
        <taxon>Gunneridae</taxon>
        <taxon>Pentapetalae</taxon>
        <taxon>rosids</taxon>
        <taxon>malvids</taxon>
        <taxon>Sapindales</taxon>
        <taxon>Rutaceae</taxon>
        <taxon>Aurantioideae</taxon>
        <taxon>Citrus</taxon>
    </lineage>
</organism>
<dbReference type="EMBL" id="JBCGBO010000024">
    <property type="protein sequence ID" value="KAK9181786.1"/>
    <property type="molecule type" value="Genomic_DNA"/>
</dbReference>
<sequence length="137" mass="15967">MSGFQSGSMDSELPKTLPHPVEDDRSMKKPRFKDQEGIEETLPAMSFQDKLLEDHQAEEEEEMMNREEDLNVDDEDVVVEKDGQIPSISFSQRGHAQLVKPWQNTVIVKLLEWTMGYRALYNRLETLWKQSQGFYSD</sequence>
<dbReference type="Proteomes" id="UP001428341">
    <property type="component" value="Unassembled WGS sequence"/>
</dbReference>
<proteinExistence type="predicted"/>
<evidence type="ECO:0000256" key="1">
    <source>
        <dbReference type="SAM" id="MobiDB-lite"/>
    </source>
</evidence>